<accession>B0C8T4</accession>
<feature type="region of interest" description="Disordered" evidence="1">
    <location>
        <begin position="259"/>
        <end position="278"/>
    </location>
</feature>
<reference evidence="2 3" key="1">
    <citation type="journal article" date="2008" name="Proc. Natl. Acad. Sci. U.S.A.">
        <title>Niche adaptation and genome expansion in the chlorophyll d-producing cyanobacterium Acaryochloris marina.</title>
        <authorList>
            <person name="Swingley W.D."/>
            <person name="Chen M."/>
            <person name="Cheung P.C."/>
            <person name="Conrad A.L."/>
            <person name="Dejesa L.C."/>
            <person name="Hao J."/>
            <person name="Honchak B.M."/>
            <person name="Karbach L.E."/>
            <person name="Kurdoglu A."/>
            <person name="Lahiri S."/>
            <person name="Mastrian S.D."/>
            <person name="Miyashita H."/>
            <person name="Page L."/>
            <person name="Ramakrishna P."/>
            <person name="Satoh S."/>
            <person name="Sattley W.M."/>
            <person name="Shimada Y."/>
            <person name="Taylor H.L."/>
            <person name="Tomo T."/>
            <person name="Tsuchiya T."/>
            <person name="Wang Z.T."/>
            <person name="Raymond J."/>
            <person name="Mimuro M."/>
            <person name="Blankenship R.E."/>
            <person name="Touchman J.W."/>
        </authorList>
    </citation>
    <scope>NUCLEOTIDE SEQUENCE [LARGE SCALE GENOMIC DNA]</scope>
    <source>
        <strain evidence="3">MBIC 11017</strain>
    </source>
</reference>
<name>B0C8T4_ACAM1</name>
<dbReference type="Proteomes" id="UP000000268">
    <property type="component" value="Chromosome"/>
</dbReference>
<dbReference type="STRING" id="329726.AM1_0238"/>
<dbReference type="EMBL" id="CP000828">
    <property type="protein sequence ID" value="ABW25324.1"/>
    <property type="molecule type" value="Genomic_DNA"/>
</dbReference>
<feature type="region of interest" description="Disordered" evidence="1">
    <location>
        <begin position="283"/>
        <end position="315"/>
    </location>
</feature>
<evidence type="ECO:0000313" key="3">
    <source>
        <dbReference type="Proteomes" id="UP000000268"/>
    </source>
</evidence>
<dbReference type="OrthoDB" id="582667at2"/>
<evidence type="ECO:0000313" key="2">
    <source>
        <dbReference type="EMBL" id="ABW25324.1"/>
    </source>
</evidence>
<dbReference type="InterPro" id="IPR058915">
    <property type="entry name" value="AcrVA2-like"/>
</dbReference>
<sequence>MIDAQKIYKDMEKSMKKAGMHPKTFRKMMRGAGVLTPSREDLRESYERKFSPRLSSHYSNRMVADALVSVSAGSNAESVARDPVRANVYHATAALTASPHFPYYFLDEDLLSDFLKTDLPTEIPNRFTLPKYGLVVLPRSSIVSKTGEMVCLVYSLVEPGTKELPSIVSTSSEGRAEYAFSRDRKDQDSWSLVWGGIETGKSVVGGLVTFREESGFLRVDKGIDLNPGSQSNDLGEVETALSVLLSTILWAEQNAPEYRTGKRKSSSTTGIARRGKRHTTYHPLMIGEGYRSASSHSTDGSDRSKSPHWRRGHWRRQHYGKGNTLTRWVFIAPTHVGLSN</sequence>
<dbReference type="RefSeq" id="WP_012160934.1">
    <property type="nucleotide sequence ID" value="NC_009925.1"/>
</dbReference>
<dbReference type="HOGENOM" id="CLU_815407_0_0_3"/>
<protein>
    <submittedName>
        <fullName evidence="2">Uncharacterized protein</fullName>
    </submittedName>
</protein>
<feature type="compositionally biased region" description="Basic residues" evidence="1">
    <location>
        <begin position="306"/>
        <end position="315"/>
    </location>
</feature>
<organism evidence="2 3">
    <name type="scientific">Acaryochloris marina (strain MBIC 11017)</name>
    <dbReference type="NCBI Taxonomy" id="329726"/>
    <lineage>
        <taxon>Bacteria</taxon>
        <taxon>Bacillati</taxon>
        <taxon>Cyanobacteriota</taxon>
        <taxon>Cyanophyceae</taxon>
        <taxon>Acaryochloridales</taxon>
        <taxon>Acaryochloridaceae</taxon>
        <taxon>Acaryochloris</taxon>
    </lineage>
</organism>
<dbReference type="KEGG" id="amr:AM1_0238"/>
<dbReference type="AlphaFoldDB" id="B0C8T4"/>
<gene>
    <name evidence="2" type="ordered locus">AM1_0238</name>
</gene>
<proteinExistence type="predicted"/>
<dbReference type="eggNOG" id="ENOG5033JF4">
    <property type="taxonomic scope" value="Bacteria"/>
</dbReference>
<dbReference type="Pfam" id="PF26125">
    <property type="entry name" value="AcrVA2-like"/>
    <property type="match status" value="1"/>
</dbReference>
<evidence type="ECO:0000256" key="1">
    <source>
        <dbReference type="SAM" id="MobiDB-lite"/>
    </source>
</evidence>
<keyword evidence="3" id="KW-1185">Reference proteome</keyword>